<reference evidence="4" key="1">
    <citation type="journal article" date="2017" name="Plant J.">
        <title>The pomegranate (Punica granatum L.) genome and the genomics of punicalagin biosynthesis.</title>
        <authorList>
            <person name="Qin G."/>
            <person name="Xu C."/>
            <person name="Ming R."/>
            <person name="Tang H."/>
            <person name="Guyot R."/>
            <person name="Kramer E.M."/>
            <person name="Hu Y."/>
            <person name="Yi X."/>
            <person name="Qi Y."/>
            <person name="Xu X."/>
            <person name="Gao Z."/>
            <person name="Pan H."/>
            <person name="Jian J."/>
            <person name="Tian Y."/>
            <person name="Yue Z."/>
            <person name="Xu Y."/>
        </authorList>
    </citation>
    <scope>NUCLEOTIDE SEQUENCE [LARGE SCALE GENOMIC DNA]</scope>
    <source>
        <strain evidence="4">cv. Dabenzi</strain>
    </source>
</reference>
<proteinExistence type="predicted"/>
<evidence type="ECO:0000313" key="3">
    <source>
        <dbReference type="EMBL" id="OWM69871.1"/>
    </source>
</evidence>
<organism evidence="3 4">
    <name type="scientific">Punica granatum</name>
    <name type="common">Pomegranate</name>
    <dbReference type="NCBI Taxonomy" id="22663"/>
    <lineage>
        <taxon>Eukaryota</taxon>
        <taxon>Viridiplantae</taxon>
        <taxon>Streptophyta</taxon>
        <taxon>Embryophyta</taxon>
        <taxon>Tracheophyta</taxon>
        <taxon>Spermatophyta</taxon>
        <taxon>Magnoliopsida</taxon>
        <taxon>eudicotyledons</taxon>
        <taxon>Gunneridae</taxon>
        <taxon>Pentapetalae</taxon>
        <taxon>rosids</taxon>
        <taxon>malvids</taxon>
        <taxon>Myrtales</taxon>
        <taxon>Lythraceae</taxon>
        <taxon>Punica</taxon>
    </lineage>
</organism>
<comment type="caution">
    <text evidence="3">The sequence shown here is derived from an EMBL/GenBank/DDBJ whole genome shotgun (WGS) entry which is preliminary data.</text>
</comment>
<gene>
    <name evidence="3" type="ORF">CDL15_Pgr025720</name>
</gene>
<dbReference type="EMBL" id="MTKT01004810">
    <property type="protein sequence ID" value="OWM69871.1"/>
    <property type="molecule type" value="Genomic_DNA"/>
</dbReference>
<feature type="transmembrane region" description="Helical" evidence="1">
    <location>
        <begin position="58"/>
        <end position="82"/>
    </location>
</feature>
<evidence type="ECO:0000259" key="2">
    <source>
        <dbReference type="Pfam" id="PF03151"/>
    </source>
</evidence>
<protein>
    <recommendedName>
        <fullName evidence="2">Sugar phosphate transporter domain-containing protein</fullName>
    </recommendedName>
</protein>
<keyword evidence="1" id="KW-1133">Transmembrane helix</keyword>
<dbReference type="AlphaFoldDB" id="A0A218WCE2"/>
<keyword evidence="1" id="KW-0472">Membrane</keyword>
<evidence type="ECO:0000313" key="4">
    <source>
        <dbReference type="Proteomes" id="UP000197138"/>
    </source>
</evidence>
<name>A0A218WCE2_PUNGR</name>
<sequence>MVFGLWYLQNIIFNIYNKKALNIFYFSWFLKRLRLFFWSVWMALLLHLKMWPYPSPDLFHTVCHMFTCISFSKVAISFTHVIKSAEESRTLAVLS</sequence>
<dbReference type="Proteomes" id="UP000197138">
    <property type="component" value="Unassembled WGS sequence"/>
</dbReference>
<evidence type="ECO:0000256" key="1">
    <source>
        <dbReference type="SAM" id="Phobius"/>
    </source>
</evidence>
<dbReference type="InterPro" id="IPR004853">
    <property type="entry name" value="Sugar_P_trans_dom"/>
</dbReference>
<dbReference type="Pfam" id="PF03151">
    <property type="entry name" value="TPT"/>
    <property type="match status" value="1"/>
</dbReference>
<keyword evidence="1" id="KW-0812">Transmembrane</keyword>
<feature type="domain" description="Sugar phosphate transporter" evidence="2">
    <location>
        <begin position="2"/>
        <end position="86"/>
    </location>
</feature>
<accession>A0A218WCE2</accession>